<dbReference type="Proteomes" id="UP001549366">
    <property type="component" value="Unassembled WGS sequence"/>
</dbReference>
<organism evidence="1 2">
    <name type="scientific">Endozoicomonas lisbonensis</name>
    <dbReference type="NCBI Taxonomy" id="3120522"/>
    <lineage>
        <taxon>Bacteria</taxon>
        <taxon>Pseudomonadati</taxon>
        <taxon>Pseudomonadota</taxon>
        <taxon>Gammaproteobacteria</taxon>
        <taxon>Oceanospirillales</taxon>
        <taxon>Endozoicomonadaceae</taxon>
        <taxon>Endozoicomonas</taxon>
    </lineage>
</organism>
<dbReference type="RefSeq" id="WP_354010797.1">
    <property type="nucleotide sequence ID" value="NZ_JBEWTA010000001.1"/>
</dbReference>
<accession>A0ABV2SFB9</accession>
<evidence type="ECO:0000313" key="2">
    <source>
        <dbReference type="Proteomes" id="UP001549366"/>
    </source>
</evidence>
<evidence type="ECO:0000313" key="1">
    <source>
        <dbReference type="EMBL" id="MET4756456.1"/>
    </source>
</evidence>
<name>A0ABV2SFB9_9GAMM</name>
<proteinExistence type="predicted"/>
<comment type="caution">
    <text evidence="1">The sequence shown here is derived from an EMBL/GenBank/DDBJ whole genome shotgun (WGS) entry which is preliminary data.</text>
</comment>
<gene>
    <name evidence="1" type="ORF">V5J35_001648</name>
</gene>
<reference evidence="1 2" key="1">
    <citation type="submission" date="2024-06" db="EMBL/GenBank/DDBJ databases">
        <title>Genomic Encyclopedia of Type Strains, Phase V (KMG-V): Genome sequencing to study the core and pangenomes of soil and plant-associated prokaryotes.</title>
        <authorList>
            <person name="Whitman W."/>
        </authorList>
    </citation>
    <scope>NUCLEOTIDE SEQUENCE [LARGE SCALE GENOMIC DNA]</scope>
    <source>
        <strain evidence="1 2">NE40</strain>
    </source>
</reference>
<protein>
    <submittedName>
        <fullName evidence="1">Uncharacterized protein</fullName>
    </submittedName>
</protein>
<sequence length="242" mass="27138">MSAYRIVEVVLVMLKTLRQRREIFSDRNTILLTKPLLFQNTTLIDEAILSTPDSSGERRFYGFTFRPDESDIPDTFSKGFFPKYIQWVDGGMRDMSLPKDCAFQGSGTIESYVCHYAAIQCGLYSNIYLIDIRAFGGIVRAPNLRSSLRRGMVNPRYDGYQSGDGAFRQFPITKEVYRLETLNPVPGEKVVGVVTVASPLFSPGGRTPAERLKLHVNPDYEGKMDGARAVAERFNGGGWVVV</sequence>
<dbReference type="EMBL" id="JBEWTB010000002">
    <property type="protein sequence ID" value="MET4756456.1"/>
    <property type="molecule type" value="Genomic_DNA"/>
</dbReference>
<keyword evidence="2" id="KW-1185">Reference proteome</keyword>